<dbReference type="AlphaFoldDB" id="A0A1L6TGY0"/>
<evidence type="ECO:0000313" key="2">
    <source>
        <dbReference type="Proteomes" id="UP000029558"/>
    </source>
</evidence>
<dbReference type="Pfam" id="PF10048">
    <property type="entry name" value="DUF2282"/>
    <property type="match status" value="1"/>
</dbReference>
<proteinExistence type="predicted"/>
<dbReference type="EMBL" id="CP012508">
    <property type="protein sequence ID" value="ALB21690.1"/>
    <property type="molecule type" value="Genomic_DNA"/>
</dbReference>
<dbReference type="InterPro" id="IPR018740">
    <property type="entry name" value="DUF2282_membr"/>
</dbReference>
<dbReference type="Proteomes" id="UP000029558">
    <property type="component" value="Chromosome"/>
</dbReference>
<dbReference type="OrthoDB" id="1551288at2"/>
<dbReference type="RefSeq" id="WP_017377264.1">
    <property type="nucleotide sequence ID" value="NZ_CP012508.1"/>
</dbReference>
<protein>
    <submittedName>
        <fullName evidence="1">Signal peptide protein</fullName>
    </submittedName>
</protein>
<reference evidence="1 2" key="1">
    <citation type="journal article" date="2014" name="Genome Announc.">
        <title>Comparative Genome Analysis of Two Isolates of the Fish Pathogen Piscirickettsia salmonis from Different Hosts Reveals Major Differences in Virulence-Associated Secretion Systems.</title>
        <authorList>
            <person name="Bohle H."/>
            <person name="Henriquez P."/>
            <person name="Grothusen H."/>
            <person name="Navas E."/>
            <person name="Sandoval A."/>
            <person name="Bustamante F."/>
            <person name="Bustos P."/>
            <person name="Mancilla M."/>
        </authorList>
    </citation>
    <scope>NUCLEOTIDE SEQUENCE [LARGE SCALE GENOMIC DNA]</scope>
    <source>
        <strain evidence="2">B1-32597</strain>
    </source>
</reference>
<name>A0A1L6TGY0_PISSA</name>
<sequence length="84" mass="8963">MSKKNIALALALATTLASGVTAVQAKAVKCYGVVKAGQNDCGTKLHSCAGQATRDYDSTEWKYMPQEKCNELKAKVAKLKAQKS</sequence>
<gene>
    <name evidence="1" type="ORF">KU39_506</name>
</gene>
<evidence type="ECO:0000313" key="1">
    <source>
        <dbReference type="EMBL" id="ALB21690.1"/>
    </source>
</evidence>
<organism evidence="1 2">
    <name type="scientific">Piscirickettsia salmonis</name>
    <dbReference type="NCBI Taxonomy" id="1238"/>
    <lineage>
        <taxon>Bacteria</taxon>
        <taxon>Pseudomonadati</taxon>
        <taxon>Pseudomonadota</taxon>
        <taxon>Gammaproteobacteria</taxon>
        <taxon>Thiotrichales</taxon>
        <taxon>Piscirickettsiaceae</taxon>
        <taxon>Piscirickettsia</taxon>
    </lineage>
</organism>
<accession>A0A1L6TGY0</accession>